<keyword evidence="2" id="KW-1185">Reference proteome</keyword>
<dbReference type="Gene3D" id="3.40.50.1010">
    <property type="entry name" value="5'-nuclease"/>
    <property type="match status" value="1"/>
</dbReference>
<dbReference type="EMBL" id="BAAATE010000015">
    <property type="protein sequence ID" value="GAA2673918.1"/>
    <property type="molecule type" value="Genomic_DNA"/>
</dbReference>
<organism evidence="1 2">
    <name type="scientific">Nonomuraea recticatena</name>
    <dbReference type="NCBI Taxonomy" id="46178"/>
    <lineage>
        <taxon>Bacteria</taxon>
        <taxon>Bacillati</taxon>
        <taxon>Actinomycetota</taxon>
        <taxon>Actinomycetes</taxon>
        <taxon>Streptosporangiales</taxon>
        <taxon>Streptosporangiaceae</taxon>
        <taxon>Nonomuraea</taxon>
    </lineage>
</organism>
<evidence type="ECO:0000313" key="2">
    <source>
        <dbReference type="Proteomes" id="UP001501666"/>
    </source>
</evidence>
<accession>A0ABP6ESU2</accession>
<reference evidence="2" key="1">
    <citation type="journal article" date="2019" name="Int. J. Syst. Evol. Microbiol.">
        <title>The Global Catalogue of Microorganisms (GCM) 10K type strain sequencing project: providing services to taxonomists for standard genome sequencing and annotation.</title>
        <authorList>
            <consortium name="The Broad Institute Genomics Platform"/>
            <consortium name="The Broad Institute Genome Sequencing Center for Infectious Disease"/>
            <person name="Wu L."/>
            <person name="Ma J."/>
        </authorList>
    </citation>
    <scope>NUCLEOTIDE SEQUENCE [LARGE SCALE GENOMIC DNA]</scope>
    <source>
        <strain evidence="2">JCM 6835</strain>
    </source>
</reference>
<dbReference type="Proteomes" id="UP001501666">
    <property type="component" value="Unassembled WGS sequence"/>
</dbReference>
<sequence>MIDLGYVLDTSLLAEMGRGDFGLIDLIATLDGRSVRMSVPILALSVAAAHLNKEQRDLLAGALLLEHVELDGLSSIDDAARLTLLVERLADPPSERPSDLAVAHTAAVARRLGWPVLTADRKPWDAEVRPLLPWDLIVVDLREFDR</sequence>
<comment type="caution">
    <text evidence="1">The sequence shown here is derived from an EMBL/GenBank/DDBJ whole genome shotgun (WGS) entry which is preliminary data.</text>
</comment>
<name>A0ABP6ESU2_9ACTN</name>
<proteinExistence type="predicted"/>
<evidence type="ECO:0000313" key="1">
    <source>
        <dbReference type="EMBL" id="GAA2673918.1"/>
    </source>
</evidence>
<protein>
    <submittedName>
        <fullName evidence="1">Uncharacterized protein</fullName>
    </submittedName>
</protein>
<dbReference type="RefSeq" id="WP_346150176.1">
    <property type="nucleotide sequence ID" value="NZ_BAAATE010000015.1"/>
</dbReference>
<gene>
    <name evidence="1" type="ORF">GCM10010412_054690</name>
</gene>